<feature type="domain" description="Proteasome activator complex subunit 4 C-terminal" evidence="10">
    <location>
        <begin position="1850"/>
        <end position="1936"/>
    </location>
</feature>
<dbReference type="PANTHER" id="PTHR32170:SF3">
    <property type="entry name" value="PROTEASOME ACTIVATOR COMPLEX SUBUNIT 4"/>
    <property type="match status" value="1"/>
</dbReference>
<comment type="subcellular location">
    <subcellularLocation>
        <location evidence="2">Cytoplasm</location>
    </subcellularLocation>
    <subcellularLocation>
        <location evidence="1">Nucleus speckle</location>
    </subcellularLocation>
</comment>
<dbReference type="InterPro" id="IPR035309">
    <property type="entry name" value="PSME4"/>
</dbReference>
<keyword evidence="8" id="KW-0539">Nucleus</keyword>
<evidence type="ECO:0008006" key="15">
    <source>
        <dbReference type="Google" id="ProtNLM"/>
    </source>
</evidence>
<evidence type="ECO:0000259" key="12">
    <source>
        <dbReference type="Pfam" id="PF23096"/>
    </source>
</evidence>
<dbReference type="Gene3D" id="1.25.10.10">
    <property type="entry name" value="Leucine-rich Repeat Variant"/>
    <property type="match status" value="1"/>
</dbReference>
<evidence type="ECO:0000256" key="7">
    <source>
        <dbReference type="ARBA" id="ARBA00023204"/>
    </source>
</evidence>
<dbReference type="Pfam" id="PF23096">
    <property type="entry name" value="HEAT_PSME4"/>
    <property type="match status" value="1"/>
</dbReference>
<dbReference type="GO" id="GO:0006281">
    <property type="term" value="P:DNA repair"/>
    <property type="evidence" value="ECO:0007669"/>
    <property type="project" value="UniProtKB-KW"/>
</dbReference>
<proteinExistence type="inferred from homology"/>
<evidence type="ECO:0000256" key="4">
    <source>
        <dbReference type="ARBA" id="ARBA00022490"/>
    </source>
</evidence>
<keyword evidence="6" id="KW-0227">DNA damage</keyword>
<comment type="similarity">
    <text evidence="3">Belongs to the BLM10 family.</text>
</comment>
<dbReference type="Pfam" id="PF16507">
    <property type="entry name" value="HEAT_PSME4_mid"/>
    <property type="match status" value="1"/>
</dbReference>
<dbReference type="EMBL" id="QEAQ01000043">
    <property type="protein sequence ID" value="TPX58023.1"/>
    <property type="molecule type" value="Genomic_DNA"/>
</dbReference>
<evidence type="ECO:0000256" key="6">
    <source>
        <dbReference type="ARBA" id="ARBA00022763"/>
    </source>
</evidence>
<dbReference type="SUPFAM" id="SSF48371">
    <property type="entry name" value="ARM repeat"/>
    <property type="match status" value="1"/>
</dbReference>
<dbReference type="GO" id="GO:0016607">
    <property type="term" value="C:nuclear speck"/>
    <property type="evidence" value="ECO:0007669"/>
    <property type="project" value="UniProtKB-SubCell"/>
</dbReference>
<keyword evidence="5" id="KW-0677">Repeat</keyword>
<gene>
    <name evidence="13" type="ORF">PhCBS80983_g03421</name>
</gene>
<dbReference type="PANTHER" id="PTHR32170">
    <property type="entry name" value="PROTEASOME ACTIVATOR COMPLEX SUBUNIT 4"/>
    <property type="match status" value="1"/>
</dbReference>
<dbReference type="Proteomes" id="UP000318582">
    <property type="component" value="Unassembled WGS sequence"/>
</dbReference>
<evidence type="ECO:0000256" key="9">
    <source>
        <dbReference type="SAM" id="MobiDB-lite"/>
    </source>
</evidence>
<evidence type="ECO:0000256" key="1">
    <source>
        <dbReference type="ARBA" id="ARBA00004324"/>
    </source>
</evidence>
<keyword evidence="4" id="KW-0963">Cytoplasm</keyword>
<keyword evidence="7" id="KW-0234">DNA repair</keyword>
<feature type="compositionally biased region" description="Polar residues" evidence="9">
    <location>
        <begin position="1644"/>
        <end position="1662"/>
    </location>
</feature>
<evidence type="ECO:0000259" key="10">
    <source>
        <dbReference type="Pfam" id="PF11919"/>
    </source>
</evidence>
<evidence type="ECO:0000313" key="13">
    <source>
        <dbReference type="EMBL" id="TPX58023.1"/>
    </source>
</evidence>
<dbReference type="InterPro" id="IPR021843">
    <property type="entry name" value="PSME4_C"/>
</dbReference>
<dbReference type="GO" id="GO:0010499">
    <property type="term" value="P:proteasomal ubiquitin-independent protein catabolic process"/>
    <property type="evidence" value="ECO:0007669"/>
    <property type="project" value="TreeGrafter"/>
</dbReference>
<accession>A0A507E1S1</accession>
<dbReference type="STRING" id="109895.A0A507E1S1"/>
<organism evidence="13 14">
    <name type="scientific">Powellomyces hirtus</name>
    <dbReference type="NCBI Taxonomy" id="109895"/>
    <lineage>
        <taxon>Eukaryota</taxon>
        <taxon>Fungi</taxon>
        <taxon>Fungi incertae sedis</taxon>
        <taxon>Chytridiomycota</taxon>
        <taxon>Chytridiomycota incertae sedis</taxon>
        <taxon>Chytridiomycetes</taxon>
        <taxon>Spizellomycetales</taxon>
        <taxon>Powellomycetaceae</taxon>
        <taxon>Powellomyces</taxon>
    </lineage>
</organism>
<dbReference type="Pfam" id="PF11919">
    <property type="entry name" value="PSME4_C"/>
    <property type="match status" value="1"/>
</dbReference>
<feature type="region of interest" description="Disordered" evidence="9">
    <location>
        <begin position="1642"/>
        <end position="1662"/>
    </location>
</feature>
<dbReference type="GO" id="GO:0005829">
    <property type="term" value="C:cytosol"/>
    <property type="evidence" value="ECO:0007669"/>
    <property type="project" value="TreeGrafter"/>
</dbReference>
<comment type="caution">
    <text evidence="13">The sequence shown here is derived from an EMBL/GenBank/DDBJ whole genome shotgun (WGS) entry which is preliminary data.</text>
</comment>
<dbReference type="InterPro" id="IPR032430">
    <property type="entry name" value="Blm10_mid"/>
</dbReference>
<evidence type="ECO:0000313" key="14">
    <source>
        <dbReference type="Proteomes" id="UP000318582"/>
    </source>
</evidence>
<sequence>MSASSDPPVEDRASLWRATLPYATDKDGDKWITEIKEGLAAAVAAGNYQPGAVMWIKRLKYYVDLKYTLSPTDRAHFAFILYDLVCAPDIDPHVMGFFAVVCTDLLRKKKLLPTDDTLVLKWRPLYEAILELSTPKDASKISLSSTAMTGAMGSLVSQAQRYFAPESTAEILEELLPLINVHDPGWFSLSKGLLGMFLPTTTIPPPHPSLPSGTTPFYWIPTIFALWSLSRTSLADTALFLDLIARLAEDQAHANPNWTEEQIRHVFSAGLLCLNLPVGSSSSGNAPMSGGGADFGGKAAVDPFAAFVVWAMVPVEVDEANTRILKHLGDLIQAVETYFHPSNAGRWSYMLARFLQMLSYHFLRRIRQEDAKDCKTPPQYRITPAMRVEFVTTLRPVVYLSLFGKDAASVNCIHNTLKYLAWIEPTLILPGLLERIYPALESLTENHRTISCIGALYHVALPLFNREHYSPGGTHLAALLDLVIPGIDVNDPTKTLNTLLFIRHAISCVPLADLTNGDGAYVVGDCSVMETEETEQRKADDEVCRQGTGIFATWIERFLERVFVVIENLPQEHGHMKTKRSVEGSVIRMIQYTCELIFMQMQPDLQLIALRKIKNFVAENVIPNATKAVAMICAVAGTPKLRLETFVPLCHEQIMKELEHGAATNPTTSSSFPFGFAAMSDARLHWYQYILLNVCRQSGAEVLKWKTELLDIVRTSVRNCESRTGWKWAAKLLRILLCNLTATYPSEARSVGRDYWSNDAWIEISHLYWGEPTDRAKLDIEWHSPSNDEKQFALELVNEFTTLSIDELTRRVEGVRNGTTRDRREVSREFQKWLEVLRNCIRGMTTLIPPDAENSTDSRNSLTTNDFGEVLQPALHKTPLAANYCFEPGTPEHTHIRNLRTHITLFLVTTSQALRQHTEDDTESITTLLRAATALLSDRGCARSHLEQLTRTYAGIRSVVSEGKRINNKHIPRFVHVVKASIVHLTRLEYNATTDGRKPEGQIELMAELEQWSVGGYAVLRKEAQRGLSTVLKCSPDDIKKAVFWRAVKVLQCEGKEDNMSVTATSAAKPTEAESDRLKGALYMLKGSVLLRVGMVDYQKARAVLIGLAKAYNSDKKSIRTRWTVLAKEILGRYQEIAISTKVSDGSVQAARKLTGGNAQQAEVQKTSELVKNKSLRNREEYNGMIVDLMAILNRPDIPMSYRSILIKFLETCLRDDAPVPITVTRYALDNVNSEELAIRQISLKLLRKVLHVVKRRAKDTKTKNPSTTCTARSVWRPQNSQQEYIDRCVRQVTSEEEWKKAEFVDVGSVGWYCWPKTHKIRHGNDATTAEGIPYNDPESRETIDLLVNELTREQFWTKFCKYRTQEAPGHTINPVEAAAGIAPTEHFDYGAAEFYALVFLVLGCKTLRPVKDMVERLMGSEGHVPEKAEQRAIVEVVAGLLAGCKYWTWNEMNVVWEWTGKVATRAIGYADTETFNLWPPALRYGFSHRDPRRHLPLIKQLLILTASSSTELGSNSSASSINTNQSFFAESKKLMITRVLLSTYGWRLFPLTEHLLNTYLADLGHPYLLVRQNMGTNLSVLLAAKWTVGAKTVGEVLMRNANETEGVHRGILELNAEDKAVIDKMVTVVKTHRENLEADADRNNTAVTGSQPTDKETTSTTTARLQLDYKNASGTVLAWLANSLFHQPVPAQHAYLPHIFPEVLAMQVWGDMELQQAAQMCARSYAASPHPPAETHAVTTMLLNATQTKNTTQRWQLRHRTLPLLQIFYFRSIFTMQPATSTLVVNQIATQLLADPNLEVRNLASTTLSGLVRCSNRDAISDLKTQFLTTLQAFTPKRKGVKQEPADMVRKHAAVLGLAALVQAFPYDVPEWMPDVLVALAKCVGDGMPIGASVNKTFAEFRRTHHDNWQHDLQRFDETQRDVLADLLISPSYYA</sequence>
<dbReference type="GO" id="GO:0016504">
    <property type="term" value="F:peptidase activator activity"/>
    <property type="evidence" value="ECO:0007669"/>
    <property type="project" value="InterPro"/>
</dbReference>
<dbReference type="GO" id="GO:0070628">
    <property type="term" value="F:proteasome binding"/>
    <property type="evidence" value="ECO:0007669"/>
    <property type="project" value="InterPro"/>
</dbReference>
<dbReference type="InterPro" id="IPR055455">
    <property type="entry name" value="HEAT_PSME4"/>
</dbReference>
<evidence type="ECO:0000256" key="2">
    <source>
        <dbReference type="ARBA" id="ARBA00004496"/>
    </source>
</evidence>
<name>A0A507E1S1_9FUNG</name>
<feature type="domain" description="Proteasome activator Blm10 middle HEAT repeats region" evidence="11">
    <location>
        <begin position="328"/>
        <end position="848"/>
    </location>
</feature>
<evidence type="ECO:0000256" key="5">
    <source>
        <dbReference type="ARBA" id="ARBA00022737"/>
    </source>
</evidence>
<evidence type="ECO:0000256" key="8">
    <source>
        <dbReference type="ARBA" id="ARBA00023242"/>
    </source>
</evidence>
<evidence type="ECO:0000259" key="11">
    <source>
        <dbReference type="Pfam" id="PF16507"/>
    </source>
</evidence>
<protein>
    <recommendedName>
        <fullName evidence="15">Proteasome activator complex subunit 4 C-terminal domain-containing protein</fullName>
    </recommendedName>
</protein>
<dbReference type="InterPro" id="IPR011989">
    <property type="entry name" value="ARM-like"/>
</dbReference>
<keyword evidence="14" id="KW-1185">Reference proteome</keyword>
<reference evidence="13 14" key="1">
    <citation type="journal article" date="2019" name="Sci. Rep.">
        <title>Comparative genomics of chytrid fungi reveal insights into the obligate biotrophic and pathogenic lifestyle of Synchytrium endobioticum.</title>
        <authorList>
            <person name="van de Vossenberg B.T.L.H."/>
            <person name="Warris S."/>
            <person name="Nguyen H.D.T."/>
            <person name="van Gent-Pelzer M.P.E."/>
            <person name="Joly D.L."/>
            <person name="van de Geest H.C."/>
            <person name="Bonants P.J.M."/>
            <person name="Smith D.S."/>
            <person name="Levesque C.A."/>
            <person name="van der Lee T.A.J."/>
        </authorList>
    </citation>
    <scope>NUCLEOTIDE SEQUENCE [LARGE SCALE GENOMIC DNA]</scope>
    <source>
        <strain evidence="13 14">CBS 809.83</strain>
    </source>
</reference>
<feature type="domain" description="Proteasome activator complex subunit 4-like HEAT repeat-like" evidence="12">
    <location>
        <begin position="1224"/>
        <end position="1510"/>
    </location>
</feature>
<dbReference type="InterPro" id="IPR016024">
    <property type="entry name" value="ARM-type_fold"/>
</dbReference>
<evidence type="ECO:0000256" key="3">
    <source>
        <dbReference type="ARBA" id="ARBA00005739"/>
    </source>
</evidence>